<name>A0A553PG36_TIGCA</name>
<dbReference type="SUPFAM" id="SSF57716">
    <property type="entry name" value="Glucocorticoid receptor-like (DNA-binding domain)"/>
    <property type="match status" value="2"/>
</dbReference>
<evidence type="ECO:0000256" key="1">
    <source>
        <dbReference type="ARBA" id="ARBA00022723"/>
    </source>
</evidence>
<dbReference type="PANTHER" id="PTHR24205:SF16">
    <property type="entry name" value="GH01042P-RELATED"/>
    <property type="match status" value="1"/>
</dbReference>
<organism evidence="7 8">
    <name type="scientific">Tigriopus californicus</name>
    <name type="common">Marine copepod</name>
    <dbReference type="NCBI Taxonomy" id="6832"/>
    <lineage>
        <taxon>Eukaryota</taxon>
        <taxon>Metazoa</taxon>
        <taxon>Ecdysozoa</taxon>
        <taxon>Arthropoda</taxon>
        <taxon>Crustacea</taxon>
        <taxon>Multicrustacea</taxon>
        <taxon>Hexanauplia</taxon>
        <taxon>Copepoda</taxon>
        <taxon>Harpacticoida</taxon>
        <taxon>Harpacticidae</taxon>
        <taxon>Tigriopus</taxon>
    </lineage>
</organism>
<dbReference type="GO" id="GO:0005634">
    <property type="term" value="C:nucleus"/>
    <property type="evidence" value="ECO:0007669"/>
    <property type="project" value="TreeGrafter"/>
</dbReference>
<dbReference type="GO" id="GO:0003712">
    <property type="term" value="F:transcription coregulator activity"/>
    <property type="evidence" value="ECO:0007669"/>
    <property type="project" value="TreeGrafter"/>
</dbReference>
<evidence type="ECO:0000256" key="5">
    <source>
        <dbReference type="PROSITE-ProRule" id="PRU00125"/>
    </source>
</evidence>
<feature type="domain" description="LIM zinc-binding" evidence="6">
    <location>
        <begin position="68"/>
        <end position="128"/>
    </location>
</feature>
<dbReference type="EMBL" id="VCGU01000004">
    <property type="protein sequence ID" value="TRY76644.1"/>
    <property type="molecule type" value="Genomic_DNA"/>
</dbReference>
<dbReference type="PANTHER" id="PTHR24205">
    <property type="entry name" value="FOUR AND A HALF LIM DOMAINS PROTEIN"/>
    <property type="match status" value="1"/>
</dbReference>
<evidence type="ECO:0000256" key="2">
    <source>
        <dbReference type="ARBA" id="ARBA00022737"/>
    </source>
</evidence>
<evidence type="ECO:0000313" key="7">
    <source>
        <dbReference type="EMBL" id="TRY76644.1"/>
    </source>
</evidence>
<keyword evidence="1 5" id="KW-0479">Metal-binding</keyword>
<dbReference type="GO" id="GO:0046872">
    <property type="term" value="F:metal ion binding"/>
    <property type="evidence" value="ECO:0007669"/>
    <property type="project" value="UniProtKB-KW"/>
</dbReference>
<dbReference type="OrthoDB" id="15567at2759"/>
<gene>
    <name evidence="7" type="ORF">TCAL_08784</name>
</gene>
<keyword evidence="8" id="KW-1185">Reference proteome</keyword>
<accession>A0A553PG36</accession>
<keyword evidence="2" id="KW-0677">Repeat</keyword>
<dbReference type="PROSITE" id="PS50023">
    <property type="entry name" value="LIM_DOMAIN_2"/>
    <property type="match status" value="3"/>
</dbReference>
<feature type="domain" description="LIM zinc-binding" evidence="6">
    <location>
        <begin position="8"/>
        <end position="67"/>
    </location>
</feature>
<dbReference type="STRING" id="6832.A0A553PG36"/>
<evidence type="ECO:0000256" key="3">
    <source>
        <dbReference type="ARBA" id="ARBA00022833"/>
    </source>
</evidence>
<evidence type="ECO:0000259" key="6">
    <source>
        <dbReference type="PROSITE" id="PS50023"/>
    </source>
</evidence>
<dbReference type="Proteomes" id="UP000318571">
    <property type="component" value="Chromosome 5"/>
</dbReference>
<evidence type="ECO:0000313" key="8">
    <source>
        <dbReference type="Proteomes" id="UP000318571"/>
    </source>
</evidence>
<protein>
    <recommendedName>
        <fullName evidence="6">LIM zinc-binding domain-containing protein</fullName>
    </recommendedName>
</protein>
<evidence type="ECO:0000256" key="4">
    <source>
        <dbReference type="ARBA" id="ARBA00023038"/>
    </source>
</evidence>
<dbReference type="InterPro" id="IPR001781">
    <property type="entry name" value="Znf_LIM"/>
</dbReference>
<dbReference type="AlphaFoldDB" id="A0A553PG36"/>
<dbReference type="OMA" id="IMERTIC"/>
<sequence>MGADADDSMCGKCGMEIEGKAMKAKDILYHEEGCFVCCTCDTDLRQTSVYSKEGKLYCEHDYKSNFVPKCAKCMEYILENCVKAMEKTWHSNHFSCYTCDKRFSEEVGFHIHEEKPYCEGCYIELAVPKCKGCSKPILDKALNALGGTWHLTCFVCKECKKTFEGQSNFYTVDDMPICGPCAGVQNE</sequence>
<dbReference type="SMART" id="SM00132">
    <property type="entry name" value="LIM"/>
    <property type="match status" value="3"/>
</dbReference>
<feature type="domain" description="LIM zinc-binding" evidence="6">
    <location>
        <begin position="129"/>
        <end position="187"/>
    </location>
</feature>
<keyword evidence="4 5" id="KW-0440">LIM domain</keyword>
<dbReference type="Gene3D" id="2.10.110.10">
    <property type="entry name" value="Cysteine Rich Protein"/>
    <property type="match status" value="3"/>
</dbReference>
<proteinExistence type="predicted"/>
<reference evidence="7 8" key="1">
    <citation type="journal article" date="2018" name="Nat. Ecol. Evol.">
        <title>Genomic signatures of mitonuclear coevolution across populations of Tigriopus californicus.</title>
        <authorList>
            <person name="Barreto F.S."/>
            <person name="Watson E.T."/>
            <person name="Lima T.G."/>
            <person name="Willett C.S."/>
            <person name="Edmands S."/>
            <person name="Li W."/>
            <person name="Burton R.S."/>
        </authorList>
    </citation>
    <scope>NUCLEOTIDE SEQUENCE [LARGE SCALE GENOMIC DNA]</scope>
    <source>
        <strain evidence="7 8">San Diego</strain>
    </source>
</reference>
<comment type="caution">
    <text evidence="7">The sequence shown here is derived from an EMBL/GenBank/DDBJ whole genome shotgun (WGS) entry which is preliminary data.</text>
</comment>
<dbReference type="PROSITE" id="PS00478">
    <property type="entry name" value="LIM_DOMAIN_1"/>
    <property type="match status" value="2"/>
</dbReference>
<dbReference type="GO" id="GO:0030018">
    <property type="term" value="C:Z disc"/>
    <property type="evidence" value="ECO:0007669"/>
    <property type="project" value="TreeGrafter"/>
</dbReference>
<keyword evidence="3 5" id="KW-0862">Zinc</keyword>
<dbReference type="Pfam" id="PF00412">
    <property type="entry name" value="LIM"/>
    <property type="match status" value="3"/>
</dbReference>